<dbReference type="AlphaFoldDB" id="A0AAJ0B5J8"/>
<dbReference type="GO" id="GO:0050660">
    <property type="term" value="F:flavin adenine dinucleotide binding"/>
    <property type="evidence" value="ECO:0007669"/>
    <property type="project" value="TreeGrafter"/>
</dbReference>
<keyword evidence="7" id="KW-1185">Reference proteome</keyword>
<protein>
    <submittedName>
        <fullName evidence="6">Apoptosis-inducing factor B</fullName>
    </submittedName>
</protein>
<dbReference type="EMBL" id="MU839840">
    <property type="protein sequence ID" value="KAK1752094.1"/>
    <property type="molecule type" value="Genomic_DNA"/>
</dbReference>
<name>A0AAJ0B5J8_9PEZI</name>
<evidence type="ECO:0000313" key="7">
    <source>
        <dbReference type="Proteomes" id="UP001239445"/>
    </source>
</evidence>
<organism evidence="6 7">
    <name type="scientific">Echria macrotheca</name>
    <dbReference type="NCBI Taxonomy" id="438768"/>
    <lineage>
        <taxon>Eukaryota</taxon>
        <taxon>Fungi</taxon>
        <taxon>Dikarya</taxon>
        <taxon>Ascomycota</taxon>
        <taxon>Pezizomycotina</taxon>
        <taxon>Sordariomycetes</taxon>
        <taxon>Sordariomycetidae</taxon>
        <taxon>Sordariales</taxon>
        <taxon>Schizotheciaceae</taxon>
        <taxon>Echria</taxon>
    </lineage>
</organism>
<dbReference type="PRINTS" id="PR00411">
    <property type="entry name" value="PNDRDTASEI"/>
</dbReference>
<evidence type="ECO:0000256" key="3">
    <source>
        <dbReference type="ARBA" id="ARBA00022827"/>
    </source>
</evidence>
<dbReference type="Pfam" id="PF07992">
    <property type="entry name" value="Pyr_redox_2"/>
    <property type="match status" value="1"/>
</dbReference>
<dbReference type="SUPFAM" id="SSF51905">
    <property type="entry name" value="FAD/NAD(P)-binding domain"/>
    <property type="match status" value="2"/>
</dbReference>
<dbReference type="Gene3D" id="3.50.50.100">
    <property type="match status" value="1"/>
</dbReference>
<keyword evidence="3" id="KW-0274">FAD</keyword>
<dbReference type="Proteomes" id="UP001239445">
    <property type="component" value="Unassembled WGS sequence"/>
</dbReference>
<dbReference type="InterPro" id="IPR036188">
    <property type="entry name" value="FAD/NAD-bd_sf"/>
</dbReference>
<reference evidence="6" key="1">
    <citation type="submission" date="2023-06" db="EMBL/GenBank/DDBJ databases">
        <title>Genome-scale phylogeny and comparative genomics of the fungal order Sordariales.</title>
        <authorList>
            <consortium name="Lawrence Berkeley National Laboratory"/>
            <person name="Hensen N."/>
            <person name="Bonometti L."/>
            <person name="Westerberg I."/>
            <person name="Brannstrom I.O."/>
            <person name="Guillou S."/>
            <person name="Cros-Aarteil S."/>
            <person name="Calhoun S."/>
            <person name="Haridas S."/>
            <person name="Kuo A."/>
            <person name="Mondo S."/>
            <person name="Pangilinan J."/>
            <person name="Riley R."/>
            <person name="Labutti K."/>
            <person name="Andreopoulos B."/>
            <person name="Lipzen A."/>
            <person name="Chen C."/>
            <person name="Yanf M."/>
            <person name="Daum C."/>
            <person name="Ng V."/>
            <person name="Clum A."/>
            <person name="Steindorff A."/>
            <person name="Ohm R."/>
            <person name="Martin F."/>
            <person name="Silar P."/>
            <person name="Natvig D."/>
            <person name="Lalanne C."/>
            <person name="Gautier V."/>
            <person name="Ament-Velasquez S.L."/>
            <person name="Kruys A."/>
            <person name="Hutchinson M.I."/>
            <person name="Powell A.J."/>
            <person name="Barry K."/>
            <person name="Miller A.N."/>
            <person name="Grigoriev I.V."/>
            <person name="Debuchy R."/>
            <person name="Gladieux P."/>
            <person name="Thoren M.H."/>
            <person name="Johannesson H."/>
        </authorList>
    </citation>
    <scope>NUCLEOTIDE SEQUENCE</scope>
    <source>
        <strain evidence="6">PSN4</strain>
    </source>
</reference>
<evidence type="ECO:0000256" key="1">
    <source>
        <dbReference type="ARBA" id="ARBA00006442"/>
    </source>
</evidence>
<dbReference type="InterPro" id="IPR023753">
    <property type="entry name" value="FAD/NAD-binding_dom"/>
</dbReference>
<dbReference type="PRINTS" id="PR00368">
    <property type="entry name" value="FADPNR"/>
</dbReference>
<accession>A0AAJ0B5J8</accession>
<proteinExistence type="inferred from homology"/>
<evidence type="ECO:0000256" key="2">
    <source>
        <dbReference type="ARBA" id="ARBA00022630"/>
    </source>
</evidence>
<evidence type="ECO:0000313" key="6">
    <source>
        <dbReference type="EMBL" id="KAK1752094.1"/>
    </source>
</evidence>
<comment type="caution">
    <text evidence="6">The sequence shown here is derived from an EMBL/GenBank/DDBJ whole genome shotgun (WGS) entry which is preliminary data.</text>
</comment>
<evidence type="ECO:0000259" key="5">
    <source>
        <dbReference type="Pfam" id="PF07992"/>
    </source>
</evidence>
<evidence type="ECO:0000256" key="4">
    <source>
        <dbReference type="ARBA" id="ARBA00023002"/>
    </source>
</evidence>
<dbReference type="PANTHER" id="PTHR43735:SF3">
    <property type="entry name" value="FERROPTOSIS SUPPRESSOR PROTEIN 1"/>
    <property type="match status" value="1"/>
</dbReference>
<sequence length="371" mass="39278">MSKTVLVLGGAYGGLHVAHALLKKQLKDVKVVLVTKNTHFYWNLASIRRIIPGQYKDEDILKPIEPALKRYPSTSYELIIGSAEAADFASKTVRVATATGDRTVAYDQLVLATGSRTPEPDMPWKASSTYEEVVALLKETEDKVKAASHIVVAGAGATGVELAGELGFEFGKTKEIILLSAGDKVLGGDIAAPAAANELKKLNVAIKYGAKVESTRPAAEGSGKTEVVLAGGETIATDLYLPTMGLVPNTEYVPTQFLNENKTVKVDEFLRVLETTDVWAAGDVVSKPRAGFMITQKQAAAVAKNVELALADKAPLVAKGLPVDILACAVGRSRGAGRMNSFRLPSLGVWLAKGRTLGLQMMGGYLDGGVA</sequence>
<dbReference type="PANTHER" id="PTHR43735">
    <property type="entry name" value="APOPTOSIS-INDUCING FACTOR 1"/>
    <property type="match status" value="1"/>
</dbReference>
<dbReference type="GO" id="GO:0005737">
    <property type="term" value="C:cytoplasm"/>
    <property type="evidence" value="ECO:0007669"/>
    <property type="project" value="TreeGrafter"/>
</dbReference>
<gene>
    <name evidence="6" type="ORF">QBC47DRAFT_65413</name>
</gene>
<keyword evidence="2" id="KW-0285">Flavoprotein</keyword>
<comment type="similarity">
    <text evidence="1">Belongs to the FAD-dependent oxidoreductase family.</text>
</comment>
<dbReference type="GO" id="GO:0004174">
    <property type="term" value="F:electron-transferring-flavoprotein dehydrogenase activity"/>
    <property type="evidence" value="ECO:0007669"/>
    <property type="project" value="TreeGrafter"/>
</dbReference>
<keyword evidence="4" id="KW-0560">Oxidoreductase</keyword>
<feature type="domain" description="FAD/NAD(P)-binding" evidence="5">
    <location>
        <begin position="4"/>
        <end position="289"/>
    </location>
</feature>